<dbReference type="EMBL" id="CP106735">
    <property type="protein sequence ID" value="UXX80146.1"/>
    <property type="molecule type" value="Genomic_DNA"/>
</dbReference>
<feature type="transmembrane region" description="Helical" evidence="1">
    <location>
        <begin position="7"/>
        <end position="27"/>
    </location>
</feature>
<evidence type="ECO:0000256" key="1">
    <source>
        <dbReference type="SAM" id="Phobius"/>
    </source>
</evidence>
<name>A0ABY6D1V4_9BACT</name>
<keyword evidence="1" id="KW-1133">Transmembrane helix</keyword>
<reference evidence="2" key="1">
    <citation type="submission" date="2022-10" db="EMBL/GenBank/DDBJ databases">
        <title>Comparative genomics and taxonomic characterization of three novel marine species of genus Reichenbachiella exhibiting antioxidant and polysaccharide degradation activities.</title>
        <authorList>
            <person name="Muhammad N."/>
            <person name="Lee Y.-J."/>
            <person name="Ko J."/>
            <person name="Kim S.-G."/>
        </authorList>
    </citation>
    <scope>NUCLEOTIDE SEQUENCE</scope>
    <source>
        <strain evidence="2">Wsw4-B4</strain>
    </source>
</reference>
<keyword evidence="1" id="KW-0472">Membrane</keyword>
<evidence type="ECO:0000313" key="2">
    <source>
        <dbReference type="EMBL" id="UXX80146.1"/>
    </source>
</evidence>
<evidence type="ECO:0000313" key="3">
    <source>
        <dbReference type="Proteomes" id="UP001062165"/>
    </source>
</evidence>
<organism evidence="2 3">
    <name type="scientific">Reichenbachiella carrageenanivorans</name>
    <dbReference type="NCBI Taxonomy" id="2979869"/>
    <lineage>
        <taxon>Bacteria</taxon>
        <taxon>Pseudomonadati</taxon>
        <taxon>Bacteroidota</taxon>
        <taxon>Cytophagia</taxon>
        <taxon>Cytophagales</taxon>
        <taxon>Reichenbachiellaceae</taxon>
        <taxon>Reichenbachiella</taxon>
    </lineage>
</organism>
<accession>A0ABY6D1V4</accession>
<dbReference type="RefSeq" id="WP_263051876.1">
    <property type="nucleotide sequence ID" value="NZ_CP106735.1"/>
</dbReference>
<keyword evidence="3" id="KW-1185">Reference proteome</keyword>
<feature type="transmembrane region" description="Helical" evidence="1">
    <location>
        <begin position="66"/>
        <end position="87"/>
    </location>
</feature>
<feature type="transmembrane region" description="Helical" evidence="1">
    <location>
        <begin position="33"/>
        <end position="54"/>
    </location>
</feature>
<sequence>MKELSKISVFTGILILISYFFLEVLELSFMHPAIYQILGFLWFLYTSIHFSYLLATKVPNIDTSMLPLVGLGLRFVVTLFTLLVWLMKHPDNAKLFVLNFMVVYLIYVVFEIIALLSNLRRNSSQDQNT</sequence>
<dbReference type="Proteomes" id="UP001062165">
    <property type="component" value="Chromosome"/>
</dbReference>
<proteinExistence type="predicted"/>
<feature type="transmembrane region" description="Helical" evidence="1">
    <location>
        <begin position="93"/>
        <end position="116"/>
    </location>
</feature>
<protein>
    <submittedName>
        <fullName evidence="2">Uncharacterized protein</fullName>
    </submittedName>
</protein>
<gene>
    <name evidence="2" type="ORF">N7E81_03400</name>
</gene>
<keyword evidence="1" id="KW-0812">Transmembrane</keyword>